<proteinExistence type="predicted"/>
<name>A0A1H0YFI1_9MICO</name>
<protein>
    <recommendedName>
        <fullName evidence="3">Alkylmercury lyase</fullName>
    </recommendedName>
</protein>
<evidence type="ECO:0008006" key="3">
    <source>
        <dbReference type="Google" id="ProtNLM"/>
    </source>
</evidence>
<dbReference type="EMBL" id="FNKB01000001">
    <property type="protein sequence ID" value="SDQ13957.1"/>
    <property type="molecule type" value="Genomic_DNA"/>
</dbReference>
<accession>A0A1H0YFI1</accession>
<evidence type="ECO:0000313" key="1">
    <source>
        <dbReference type="EMBL" id="SDQ13957.1"/>
    </source>
</evidence>
<gene>
    <name evidence="1" type="ORF">SAMN04488565_0829</name>
</gene>
<sequence length="110" mass="11396">MEITIQSFDGCPNRDLLEQRLAQALNSCGGDVTIAHHSVETPEDAARVGFRGSPTVLIDGVDPFAEGHAFVGLACRVYRTADGPSGSPSVAQLRAAIKDATTGQGEGSAL</sequence>
<dbReference type="OrthoDB" id="7185309at2"/>
<organism evidence="1 2">
    <name type="scientific">Leucobacter chromiiresistens</name>
    <dbReference type="NCBI Taxonomy" id="1079994"/>
    <lineage>
        <taxon>Bacteria</taxon>
        <taxon>Bacillati</taxon>
        <taxon>Actinomycetota</taxon>
        <taxon>Actinomycetes</taxon>
        <taxon>Micrococcales</taxon>
        <taxon>Microbacteriaceae</taxon>
        <taxon>Leucobacter</taxon>
    </lineage>
</organism>
<reference evidence="1 2" key="1">
    <citation type="submission" date="2016-10" db="EMBL/GenBank/DDBJ databases">
        <authorList>
            <person name="de Groot N.N."/>
        </authorList>
    </citation>
    <scope>NUCLEOTIDE SEQUENCE [LARGE SCALE GENOMIC DNA]</scope>
    <source>
        <strain evidence="1 2">DSM 22788</strain>
    </source>
</reference>
<evidence type="ECO:0000313" key="2">
    <source>
        <dbReference type="Proteomes" id="UP000182690"/>
    </source>
</evidence>
<dbReference type="Proteomes" id="UP000182690">
    <property type="component" value="Unassembled WGS sequence"/>
</dbReference>
<dbReference type="STRING" id="1079994.SAMN04488565_0829"/>
<dbReference type="AlphaFoldDB" id="A0A1H0YFI1"/>
<dbReference type="RefSeq" id="WP_010155380.1">
    <property type="nucleotide sequence ID" value="NZ_FNKB01000001.1"/>
</dbReference>
<dbReference type="Gene3D" id="3.40.30.10">
    <property type="entry name" value="Glutaredoxin"/>
    <property type="match status" value="1"/>
</dbReference>